<protein>
    <recommendedName>
        <fullName evidence="5">Lipoprotein</fullName>
    </recommendedName>
</protein>
<dbReference type="PATRIC" id="fig|1262449.3.peg.377"/>
<dbReference type="KEGG" id="cpat:CLPA_c04860"/>
<reference evidence="2" key="2">
    <citation type="submission" date="2015-10" db="EMBL/GenBank/DDBJ databases">
        <title>Improved Draft Genome Sequence of Clostridium pasteurianum Strain ATCC 6013 (DSM 525) Using a Hybrid Next-Generation Sequencing Approach.</title>
        <authorList>
            <person name="Pyne M.E."/>
            <person name="Utturkar S.M."/>
            <person name="Brown S.D."/>
            <person name="Moo-Young M."/>
            <person name="Chung D.A."/>
            <person name="Chou P.C."/>
        </authorList>
    </citation>
    <scope>NUCLEOTIDE SEQUENCE</scope>
    <source>
        <strain evidence="2">ATCC 6013</strain>
    </source>
</reference>
<accession>A0A0H3IYJ2</accession>
<dbReference type="Proteomes" id="UP000028042">
    <property type="component" value="Unassembled WGS sequence"/>
</dbReference>
<evidence type="ECO:0000313" key="4">
    <source>
        <dbReference type="Proteomes" id="UP000030905"/>
    </source>
</evidence>
<dbReference type="PROSITE" id="PS51257">
    <property type="entry name" value="PROKAR_LIPOPROTEIN"/>
    <property type="match status" value="1"/>
</dbReference>
<gene>
    <name evidence="1" type="ORF">CLPA_c04860</name>
    <name evidence="2" type="ORF">CP6013_02662</name>
</gene>
<dbReference type="KEGG" id="cpae:CPAST_c04860"/>
<name>A0A0H3IYJ2_CLOPA</name>
<organism evidence="1 4">
    <name type="scientific">Clostridium pasteurianum DSM 525 = ATCC 6013</name>
    <dbReference type="NCBI Taxonomy" id="1262449"/>
    <lineage>
        <taxon>Bacteria</taxon>
        <taxon>Bacillati</taxon>
        <taxon>Bacillota</taxon>
        <taxon>Clostridia</taxon>
        <taxon>Eubacteriales</taxon>
        <taxon>Clostridiaceae</taxon>
        <taxon>Clostridium</taxon>
    </lineage>
</organism>
<dbReference type="eggNOG" id="ENOG5032Y27">
    <property type="taxonomic scope" value="Bacteria"/>
</dbReference>
<dbReference type="RefSeq" id="WP_004455166.1">
    <property type="nucleotide sequence ID" value="NZ_ANZB01000001.1"/>
</dbReference>
<dbReference type="GeneID" id="93072715"/>
<reference evidence="1 4" key="1">
    <citation type="journal article" date="2015" name="Genome Announc.">
        <title>Complete Genome Sequence of the Nitrogen-Fixing and Solvent-Producing Clostridium pasteurianum DSM 525.</title>
        <authorList>
            <person name="Poehlein A."/>
            <person name="Grosse-Honebrink A."/>
            <person name="Zhang Y."/>
            <person name="Minton N.P."/>
            <person name="Daniel R."/>
        </authorList>
    </citation>
    <scope>NUCLEOTIDE SEQUENCE [LARGE SCALE GENOMIC DNA]</scope>
    <source>
        <strain evidence="1">DSM 525</strain>
        <strain evidence="4">DSM 525 / ATCC 6013</strain>
    </source>
</reference>
<dbReference type="Proteomes" id="UP000030905">
    <property type="component" value="Chromosome"/>
</dbReference>
<proteinExistence type="predicted"/>
<evidence type="ECO:0008006" key="5">
    <source>
        <dbReference type="Google" id="ProtNLM"/>
    </source>
</evidence>
<evidence type="ECO:0000313" key="3">
    <source>
        <dbReference type="Proteomes" id="UP000028042"/>
    </source>
</evidence>
<dbReference type="EMBL" id="JPGY02000001">
    <property type="protein sequence ID" value="KRU13414.1"/>
    <property type="molecule type" value="Genomic_DNA"/>
</dbReference>
<dbReference type="AlphaFoldDB" id="A0A0H3IYJ2"/>
<reference evidence="2 3" key="3">
    <citation type="journal article" name="Genome Announc.">
        <title>Improved Draft Genome Sequence of Clostridium pasteurianum Strain ATCC 6013 (DSM 525) Using a Hybrid Next-Generation Sequencing Approach.</title>
        <authorList>
            <person name="Pyne M.E."/>
            <person name="Utturkar S."/>
            <person name="Brown S.D."/>
            <person name="Moo-Young M."/>
            <person name="Chung D.A."/>
            <person name="Chou C.P."/>
        </authorList>
    </citation>
    <scope>NUCLEOTIDE SEQUENCE [LARGE SCALE GENOMIC DNA]</scope>
    <source>
        <strain evidence="2 3">ATCC 6013</strain>
    </source>
</reference>
<keyword evidence="4" id="KW-1185">Reference proteome</keyword>
<evidence type="ECO:0000313" key="1">
    <source>
        <dbReference type="EMBL" id="AJA50574.1"/>
    </source>
</evidence>
<evidence type="ECO:0000313" key="2">
    <source>
        <dbReference type="EMBL" id="KRU13414.1"/>
    </source>
</evidence>
<dbReference type="EMBL" id="CP009268">
    <property type="protein sequence ID" value="AJA50574.1"/>
    <property type="molecule type" value="Genomic_DNA"/>
</dbReference>
<sequence>MIKKVNIILTLIIVFVTLIGCEGKLDNQQKSIYDDNSKIVTSSDSFNETDAKKSNSNGKIEENFGDFYGIRTLANITSSGDDGYVIINYSSNIINGKFKLVLVTPDNNVKEIQDTKSDKGEKIELKKGTTKIRIVGKDAKGEYRFKITEYSKVTILTQ</sequence>